<evidence type="ECO:0000313" key="1">
    <source>
        <dbReference type="EMBL" id="GFU31163.1"/>
    </source>
</evidence>
<accession>A0A8X6UKK1</accession>
<dbReference type="EMBL" id="BMAW01129616">
    <property type="protein sequence ID" value="GFU31163.1"/>
    <property type="molecule type" value="Genomic_DNA"/>
</dbReference>
<proteinExistence type="predicted"/>
<keyword evidence="2" id="KW-1185">Reference proteome</keyword>
<dbReference type="AlphaFoldDB" id="A0A8X6UKK1"/>
<evidence type="ECO:0000313" key="2">
    <source>
        <dbReference type="Proteomes" id="UP000887013"/>
    </source>
</evidence>
<reference evidence="1" key="1">
    <citation type="submission" date="2020-08" db="EMBL/GenBank/DDBJ databases">
        <title>Multicomponent nature underlies the extraordinary mechanical properties of spider dragline silk.</title>
        <authorList>
            <person name="Kono N."/>
            <person name="Nakamura H."/>
            <person name="Mori M."/>
            <person name="Yoshida Y."/>
            <person name="Ohtoshi R."/>
            <person name="Malay A.D."/>
            <person name="Moran D.A.P."/>
            <person name="Tomita M."/>
            <person name="Numata K."/>
            <person name="Arakawa K."/>
        </authorList>
    </citation>
    <scope>NUCLEOTIDE SEQUENCE</scope>
</reference>
<name>A0A8X6UKK1_NEPPI</name>
<dbReference type="Proteomes" id="UP000887013">
    <property type="component" value="Unassembled WGS sequence"/>
</dbReference>
<sequence length="158" mass="18136">MCIRLAGINESISTLNLSFPFRSVTLNPGETVKRIPPRKRNEKYGLPLDRSAVKSFLDIPKAPRQRRPFCYLIGHTCKIFTLFTDARVIYHNNERDTCNCVSLLTIGLEKEVTCGPRNPLHFKFGSGKREREVTVEWTWRVTCGKGFFLSVSVHAYRT</sequence>
<protein>
    <submittedName>
        <fullName evidence="1">Uncharacterized protein</fullName>
    </submittedName>
</protein>
<organism evidence="1 2">
    <name type="scientific">Nephila pilipes</name>
    <name type="common">Giant wood spider</name>
    <name type="synonym">Nephila maculata</name>
    <dbReference type="NCBI Taxonomy" id="299642"/>
    <lineage>
        <taxon>Eukaryota</taxon>
        <taxon>Metazoa</taxon>
        <taxon>Ecdysozoa</taxon>
        <taxon>Arthropoda</taxon>
        <taxon>Chelicerata</taxon>
        <taxon>Arachnida</taxon>
        <taxon>Araneae</taxon>
        <taxon>Araneomorphae</taxon>
        <taxon>Entelegynae</taxon>
        <taxon>Araneoidea</taxon>
        <taxon>Nephilidae</taxon>
        <taxon>Nephila</taxon>
    </lineage>
</organism>
<comment type="caution">
    <text evidence="1">The sequence shown here is derived from an EMBL/GenBank/DDBJ whole genome shotgun (WGS) entry which is preliminary data.</text>
</comment>
<gene>
    <name evidence="1" type="ORF">NPIL_516961</name>
</gene>